<dbReference type="PROSITE" id="PS50850">
    <property type="entry name" value="MFS"/>
    <property type="match status" value="1"/>
</dbReference>
<dbReference type="Pfam" id="PF07690">
    <property type="entry name" value="MFS_1"/>
    <property type="match status" value="1"/>
</dbReference>
<proteinExistence type="predicted"/>
<dbReference type="InterPro" id="IPR052714">
    <property type="entry name" value="MFS_Exporter"/>
</dbReference>
<evidence type="ECO:0000256" key="2">
    <source>
        <dbReference type="ARBA" id="ARBA00022692"/>
    </source>
</evidence>
<dbReference type="GO" id="GO:0022857">
    <property type="term" value="F:transmembrane transporter activity"/>
    <property type="evidence" value="ECO:0007669"/>
    <property type="project" value="InterPro"/>
</dbReference>
<dbReference type="SUPFAM" id="SSF103473">
    <property type="entry name" value="MFS general substrate transporter"/>
    <property type="match status" value="1"/>
</dbReference>
<keyword evidence="2 5" id="KW-0812">Transmembrane</keyword>
<feature type="transmembrane region" description="Helical" evidence="5">
    <location>
        <begin position="359"/>
        <end position="378"/>
    </location>
</feature>
<dbReference type="PANTHER" id="PTHR23531:SF1">
    <property type="entry name" value="QUINOLENE RESISTANCE PROTEIN NORA"/>
    <property type="match status" value="1"/>
</dbReference>
<feature type="transmembrane region" description="Helical" evidence="5">
    <location>
        <begin position="331"/>
        <end position="353"/>
    </location>
</feature>
<accession>A0A8J4EES1</accession>
<dbReference type="InterPro" id="IPR020846">
    <property type="entry name" value="MFS_dom"/>
</dbReference>
<evidence type="ECO:0000256" key="3">
    <source>
        <dbReference type="ARBA" id="ARBA00022989"/>
    </source>
</evidence>
<evidence type="ECO:0000256" key="4">
    <source>
        <dbReference type="ARBA" id="ARBA00023136"/>
    </source>
</evidence>
<keyword evidence="4 5" id="KW-0472">Membrane</keyword>
<feature type="transmembrane region" description="Helical" evidence="5">
    <location>
        <begin position="14"/>
        <end position="38"/>
    </location>
</feature>
<comment type="caution">
    <text evidence="7">The sequence shown here is derived from an EMBL/GenBank/DDBJ whole genome shotgun (WGS) entry which is preliminary data.</text>
</comment>
<evidence type="ECO:0000313" key="7">
    <source>
        <dbReference type="EMBL" id="GIJ71923.1"/>
    </source>
</evidence>
<evidence type="ECO:0000259" key="6">
    <source>
        <dbReference type="PROSITE" id="PS50850"/>
    </source>
</evidence>
<reference evidence="7" key="1">
    <citation type="submission" date="2021-01" db="EMBL/GenBank/DDBJ databases">
        <title>Whole genome shotgun sequence of Virgisporangium ochraceum NBRC 16418.</title>
        <authorList>
            <person name="Komaki H."/>
            <person name="Tamura T."/>
        </authorList>
    </citation>
    <scope>NUCLEOTIDE SEQUENCE</scope>
    <source>
        <strain evidence="7">NBRC 16418</strain>
    </source>
</reference>
<dbReference type="PROSITE" id="PS51318">
    <property type="entry name" value="TAT"/>
    <property type="match status" value="1"/>
</dbReference>
<feature type="transmembrane region" description="Helical" evidence="5">
    <location>
        <begin position="100"/>
        <end position="125"/>
    </location>
</feature>
<feature type="transmembrane region" description="Helical" evidence="5">
    <location>
        <begin position="241"/>
        <end position="260"/>
    </location>
</feature>
<feature type="transmembrane region" description="Helical" evidence="5">
    <location>
        <begin position="209"/>
        <end position="229"/>
    </location>
</feature>
<dbReference type="InterPro" id="IPR036259">
    <property type="entry name" value="MFS_trans_sf"/>
</dbReference>
<evidence type="ECO:0000256" key="1">
    <source>
        <dbReference type="ARBA" id="ARBA00004651"/>
    </source>
</evidence>
<feature type="transmembrane region" description="Helical" evidence="5">
    <location>
        <begin position="272"/>
        <end position="291"/>
    </location>
</feature>
<feature type="transmembrane region" description="Helical" evidence="5">
    <location>
        <begin position="297"/>
        <end position="319"/>
    </location>
</feature>
<feature type="transmembrane region" description="Helical" evidence="5">
    <location>
        <begin position="137"/>
        <end position="158"/>
    </location>
</feature>
<evidence type="ECO:0000256" key="5">
    <source>
        <dbReference type="SAM" id="Phobius"/>
    </source>
</evidence>
<dbReference type="RefSeq" id="WP_203931785.1">
    <property type="nucleotide sequence ID" value="NZ_BOPH01000093.1"/>
</dbReference>
<sequence length="384" mass="38399">MTPTTTPILGRRTLLLLTATFGGLSSFYLLLSVVPLYLADAGSGTAGVGLATGVMMLATVLLELVVTRLLDRIGYRAALGLGLLLFGAPVLALLASSATWLVLVVSAVRGVGLGLVVVVGSALVAGLAPPGRRSEALALYGVVAGIPAVIGVPAGIWLSERIGFAPVFVLAAVVALLPLPAAMALPPVVPASDAAAPGSLLGAMRDGGFARPALIFAAVTLGAGVYATFLPLAVPADAREVAAVALLAQAVAMSVARLAAGRFGDRHGSGRLLVPAVLAAVTGGALVTWTASPTATVAGMILFGAGFGATQNVTLALMMDRSHPGEYGRTSALWNLAYDGGFGVGAVGIGLLIGPVGYVTGFAITAAVLVAALVPAWVDRRWGR</sequence>
<dbReference type="GO" id="GO:0005886">
    <property type="term" value="C:plasma membrane"/>
    <property type="evidence" value="ECO:0007669"/>
    <property type="project" value="UniProtKB-SubCell"/>
</dbReference>
<feature type="domain" description="Major facilitator superfamily (MFS) profile" evidence="6">
    <location>
        <begin position="11"/>
        <end position="384"/>
    </location>
</feature>
<feature type="transmembrane region" description="Helical" evidence="5">
    <location>
        <begin position="73"/>
        <end position="94"/>
    </location>
</feature>
<dbReference type="PANTHER" id="PTHR23531">
    <property type="entry name" value="QUINOLENE RESISTANCE PROTEIN NORA"/>
    <property type="match status" value="1"/>
</dbReference>
<protein>
    <submittedName>
        <fullName evidence="7">MFS transporter</fullName>
    </submittedName>
</protein>
<dbReference type="InterPro" id="IPR006311">
    <property type="entry name" value="TAT_signal"/>
</dbReference>
<comment type="subcellular location">
    <subcellularLocation>
        <location evidence="1">Cell membrane</location>
        <topology evidence="1">Multi-pass membrane protein</topology>
    </subcellularLocation>
</comment>
<organism evidence="7 8">
    <name type="scientific">Virgisporangium ochraceum</name>
    <dbReference type="NCBI Taxonomy" id="65505"/>
    <lineage>
        <taxon>Bacteria</taxon>
        <taxon>Bacillati</taxon>
        <taxon>Actinomycetota</taxon>
        <taxon>Actinomycetes</taxon>
        <taxon>Micromonosporales</taxon>
        <taxon>Micromonosporaceae</taxon>
        <taxon>Virgisporangium</taxon>
    </lineage>
</organism>
<dbReference type="AlphaFoldDB" id="A0A8J4EES1"/>
<dbReference type="InterPro" id="IPR011701">
    <property type="entry name" value="MFS"/>
</dbReference>
<name>A0A8J4EES1_9ACTN</name>
<dbReference type="Proteomes" id="UP000635606">
    <property type="component" value="Unassembled WGS sequence"/>
</dbReference>
<evidence type="ECO:0000313" key="8">
    <source>
        <dbReference type="Proteomes" id="UP000635606"/>
    </source>
</evidence>
<keyword evidence="8" id="KW-1185">Reference proteome</keyword>
<feature type="transmembrane region" description="Helical" evidence="5">
    <location>
        <begin position="44"/>
        <end position="66"/>
    </location>
</feature>
<gene>
    <name evidence="7" type="ORF">Voc01_068400</name>
</gene>
<dbReference type="EMBL" id="BOPH01000093">
    <property type="protein sequence ID" value="GIJ71923.1"/>
    <property type="molecule type" value="Genomic_DNA"/>
</dbReference>
<feature type="transmembrane region" description="Helical" evidence="5">
    <location>
        <begin position="164"/>
        <end position="189"/>
    </location>
</feature>
<dbReference type="Gene3D" id="1.20.1250.20">
    <property type="entry name" value="MFS general substrate transporter like domains"/>
    <property type="match status" value="1"/>
</dbReference>
<keyword evidence="3 5" id="KW-1133">Transmembrane helix</keyword>